<dbReference type="RefSeq" id="WP_200351490.1">
    <property type="nucleotide sequence ID" value="NZ_BAABHZ010000006.1"/>
</dbReference>
<evidence type="ECO:0000313" key="5">
    <source>
        <dbReference type="Proteomes" id="UP000600139"/>
    </source>
</evidence>
<feature type="chain" id="PRO_5037941350" evidence="2">
    <location>
        <begin position="19"/>
        <end position="644"/>
    </location>
</feature>
<dbReference type="InterPro" id="IPR029058">
    <property type="entry name" value="AB_hydrolase_fold"/>
</dbReference>
<comment type="caution">
    <text evidence="4">The sequence shown here is derived from an EMBL/GenBank/DDBJ whole genome shotgun (WGS) entry which is preliminary data.</text>
</comment>
<feature type="signal peptide" evidence="2">
    <location>
        <begin position="1"/>
        <end position="18"/>
    </location>
</feature>
<dbReference type="GO" id="GO:0006508">
    <property type="term" value="P:proteolysis"/>
    <property type="evidence" value="ECO:0007669"/>
    <property type="project" value="InterPro"/>
</dbReference>
<evidence type="ECO:0000256" key="2">
    <source>
        <dbReference type="SAM" id="SignalP"/>
    </source>
</evidence>
<accession>A0A934R551</accession>
<dbReference type="Proteomes" id="UP000600139">
    <property type="component" value="Unassembled WGS sequence"/>
</dbReference>
<feature type="domain" description="Peptidase S9 prolyl oligopeptidase catalytic" evidence="3">
    <location>
        <begin position="206"/>
        <end position="351"/>
    </location>
</feature>
<dbReference type="SUPFAM" id="SSF53474">
    <property type="entry name" value="alpha/beta-Hydrolases"/>
    <property type="match status" value="1"/>
</dbReference>
<proteinExistence type="predicted"/>
<name>A0A934R551_9BACT</name>
<dbReference type="InterPro" id="IPR001375">
    <property type="entry name" value="Peptidase_S9_cat"/>
</dbReference>
<protein>
    <submittedName>
        <fullName evidence="4">Prolyl oligopeptidase family serine peptidase</fullName>
    </submittedName>
</protein>
<dbReference type="GO" id="GO:0008236">
    <property type="term" value="F:serine-type peptidase activity"/>
    <property type="evidence" value="ECO:0007669"/>
    <property type="project" value="InterPro"/>
</dbReference>
<gene>
    <name evidence="4" type="ORF">JIN84_13105</name>
</gene>
<evidence type="ECO:0000313" key="4">
    <source>
        <dbReference type="EMBL" id="MBK1816557.1"/>
    </source>
</evidence>
<dbReference type="AlphaFoldDB" id="A0A934R551"/>
<dbReference type="InterPro" id="IPR050955">
    <property type="entry name" value="Plant_Biomass_Hydrol_Est"/>
</dbReference>
<dbReference type="Gene3D" id="3.40.50.1820">
    <property type="entry name" value="alpha/beta hydrolase"/>
    <property type="match status" value="1"/>
</dbReference>
<organism evidence="4 5">
    <name type="scientific">Luteolibacter yonseiensis</name>
    <dbReference type="NCBI Taxonomy" id="1144680"/>
    <lineage>
        <taxon>Bacteria</taxon>
        <taxon>Pseudomonadati</taxon>
        <taxon>Verrucomicrobiota</taxon>
        <taxon>Verrucomicrobiia</taxon>
        <taxon>Verrucomicrobiales</taxon>
        <taxon>Verrucomicrobiaceae</taxon>
        <taxon>Luteolibacter</taxon>
    </lineage>
</organism>
<dbReference type="EMBL" id="JAENIK010000011">
    <property type="protein sequence ID" value="MBK1816557.1"/>
    <property type="molecule type" value="Genomic_DNA"/>
</dbReference>
<dbReference type="Pfam" id="PF00326">
    <property type="entry name" value="Peptidase_S9"/>
    <property type="match status" value="1"/>
</dbReference>
<reference evidence="4" key="1">
    <citation type="submission" date="2021-01" db="EMBL/GenBank/DDBJ databases">
        <title>Modified the classification status of verrucomicrobia.</title>
        <authorList>
            <person name="Feng X."/>
        </authorList>
    </citation>
    <scope>NUCLEOTIDE SEQUENCE</scope>
    <source>
        <strain evidence="4">JCM 18052</strain>
    </source>
</reference>
<sequence>MRLPSTFIALVLTTGAFAQSTPPKIPPAGITLPDADRAELTAGTEALQKEITQLTRKLSPDPELLALLPDVEIFHKAVAWSLADNTIYSPQEIAFAKHLLSEGQERAKQLSLKKSPWLAAKGLIVRGYRSKIDNSVQPYGLVVPEDLDLRKPVPLMVWLLGRGEKRTELAFLAEREGGPPQLTPKGTITVIPYGRFCNATKFAGETDVMEALAAVRARYEIDPQRIAVAGFSMGGGSTWHLATHFPGLWCAASPGAGFAETPIFTKASDPGKEARPAWEQTLWRQYEATGISQNLSNVPTLAYSGETDGQKEASDLMEAAMAKENLKLERFIGPKTGHQYHPETKAELTARLEESIAKGREPSPSSIRFSTYTLRYPECAWFRIDRLGEHWQRADASARRSANGDISLDLKNITAFTIRGVKFGSVSIGGRSIPNIPVSTEPHHFVCEEGVWKTVGSPPATDKRPGLTGPVDDAFMDSFVFVRPTGQPFTPALGRWVSDELAASRQLWHDVFRGEVPVVDDSAVSDNDIANKNLILWGDPSSNRVIAKILPKLPLHWTRENIIFRDRKYDGADHAPILVFPNPLNPDRYVVLNSGIDFRADGYGNNALQTPKLPDWAIVDLSTPPGPRWPGKIETAGFFNEQWK</sequence>
<keyword evidence="1 2" id="KW-0732">Signal</keyword>
<evidence type="ECO:0000256" key="1">
    <source>
        <dbReference type="ARBA" id="ARBA00022729"/>
    </source>
</evidence>
<keyword evidence="5" id="KW-1185">Reference proteome</keyword>
<dbReference type="PANTHER" id="PTHR43037">
    <property type="entry name" value="UNNAMED PRODUCT-RELATED"/>
    <property type="match status" value="1"/>
</dbReference>
<evidence type="ECO:0000259" key="3">
    <source>
        <dbReference type="Pfam" id="PF00326"/>
    </source>
</evidence>
<dbReference type="PANTHER" id="PTHR43037:SF1">
    <property type="entry name" value="BLL1128 PROTEIN"/>
    <property type="match status" value="1"/>
</dbReference>